<dbReference type="Proteomes" id="UP001600888">
    <property type="component" value="Unassembled WGS sequence"/>
</dbReference>
<dbReference type="SUPFAM" id="SSF55811">
    <property type="entry name" value="Nudix"/>
    <property type="match status" value="1"/>
</dbReference>
<keyword evidence="2" id="KW-1133">Transmembrane helix</keyword>
<evidence type="ECO:0000313" key="5">
    <source>
        <dbReference type="Proteomes" id="UP001600888"/>
    </source>
</evidence>
<dbReference type="Gene3D" id="3.90.79.10">
    <property type="entry name" value="Nucleoside Triphosphate Pyrophosphohydrolase"/>
    <property type="match status" value="1"/>
</dbReference>
<dbReference type="Pfam" id="PF00293">
    <property type="entry name" value="NUDIX"/>
    <property type="match status" value="1"/>
</dbReference>
<proteinExistence type="predicted"/>
<evidence type="ECO:0000256" key="2">
    <source>
        <dbReference type="SAM" id="Phobius"/>
    </source>
</evidence>
<keyword evidence="5" id="KW-1185">Reference proteome</keyword>
<organism evidence="4 5">
    <name type="scientific">Diaporthe vaccinii</name>
    <dbReference type="NCBI Taxonomy" id="105482"/>
    <lineage>
        <taxon>Eukaryota</taxon>
        <taxon>Fungi</taxon>
        <taxon>Dikarya</taxon>
        <taxon>Ascomycota</taxon>
        <taxon>Pezizomycotina</taxon>
        <taxon>Sordariomycetes</taxon>
        <taxon>Sordariomycetidae</taxon>
        <taxon>Diaporthales</taxon>
        <taxon>Diaporthaceae</taxon>
        <taxon>Diaporthe</taxon>
        <taxon>Diaporthe eres species complex</taxon>
    </lineage>
</organism>
<dbReference type="PROSITE" id="PS51462">
    <property type="entry name" value="NUDIX"/>
    <property type="match status" value="1"/>
</dbReference>
<dbReference type="EMBL" id="JBAWTH010000085">
    <property type="protein sequence ID" value="KAL2278665.1"/>
    <property type="molecule type" value="Genomic_DNA"/>
</dbReference>
<comment type="caution">
    <text evidence="4">The sequence shown here is derived from an EMBL/GenBank/DDBJ whole genome shotgun (WGS) entry which is preliminary data.</text>
</comment>
<name>A0ABR4E8F3_9PEZI</name>
<protein>
    <recommendedName>
        <fullName evidence="3">Nudix hydrolase domain-containing protein</fullName>
    </recommendedName>
</protein>
<accession>A0ABR4E8F3</accession>
<gene>
    <name evidence="4" type="ORF">FJTKL_14365</name>
</gene>
<keyword evidence="2" id="KW-0812">Transmembrane</keyword>
<sequence>MALGSWAKTISCIVCGGTHFGAGGGAGILLVRRDNTRRATHIVMQHRADTRSWAIPGGVRNQGETFRQTALREAAEEVSLPRNCTEGPNPLVVVRREETLLDHGVWQYVTLIADVMGPFEPRRPPGDTEGLSVEWVPIDQVGERSGRFFPLLPAFWEAWPALLDMVREMDQPVLRLQPPIVRPTTVQPTLAETGEPAPPPGVPDGSGDPETGIDWLTGAEEGLCVWYIPAMP</sequence>
<reference evidence="4 5" key="1">
    <citation type="submission" date="2024-03" db="EMBL/GenBank/DDBJ databases">
        <title>A high-quality draft genome sequence of Diaporthe vaccinii, a causative agent of upright dieback and viscid rot disease in cranberry plants.</title>
        <authorList>
            <person name="Sarrasin M."/>
            <person name="Lang B.F."/>
            <person name="Burger G."/>
        </authorList>
    </citation>
    <scope>NUCLEOTIDE SEQUENCE [LARGE SCALE GENOMIC DNA]</scope>
    <source>
        <strain evidence="4 5">IS7</strain>
    </source>
</reference>
<dbReference type="InterPro" id="IPR015797">
    <property type="entry name" value="NUDIX_hydrolase-like_dom_sf"/>
</dbReference>
<feature type="transmembrane region" description="Helical" evidence="2">
    <location>
        <begin position="6"/>
        <end position="31"/>
    </location>
</feature>
<dbReference type="InterPro" id="IPR000086">
    <property type="entry name" value="NUDIX_hydrolase_dom"/>
</dbReference>
<evidence type="ECO:0000256" key="1">
    <source>
        <dbReference type="SAM" id="MobiDB-lite"/>
    </source>
</evidence>
<evidence type="ECO:0000259" key="3">
    <source>
        <dbReference type="PROSITE" id="PS51462"/>
    </source>
</evidence>
<evidence type="ECO:0000313" key="4">
    <source>
        <dbReference type="EMBL" id="KAL2278665.1"/>
    </source>
</evidence>
<feature type="region of interest" description="Disordered" evidence="1">
    <location>
        <begin position="189"/>
        <end position="212"/>
    </location>
</feature>
<feature type="domain" description="Nudix hydrolase" evidence="3">
    <location>
        <begin position="21"/>
        <end position="159"/>
    </location>
</feature>
<keyword evidence="2" id="KW-0472">Membrane</keyword>